<protein>
    <submittedName>
        <fullName evidence="2">Uncharacterized protein</fullName>
    </submittedName>
</protein>
<dbReference type="AlphaFoldDB" id="A0A9W6V3Y3"/>
<comment type="caution">
    <text evidence="2">The sequence shown here is derived from an EMBL/GenBank/DDBJ whole genome shotgun (WGS) entry which is preliminary data.</text>
</comment>
<feature type="region of interest" description="Disordered" evidence="1">
    <location>
        <begin position="56"/>
        <end position="87"/>
    </location>
</feature>
<sequence length="111" mass="12016">MPALKRSPGGPASLSSATITRLTKQWADDHAAFQDRDLSDWEPVYARADGVHPKVATRPGALVHPGPARCPVGRHEGTDRPGEGLRESTEPWADLLRDWKPACGPGCTRLL</sequence>
<gene>
    <name evidence="2" type="ORF">Kpho02_38540</name>
</gene>
<accession>A0A9W6V3Y3</accession>
<dbReference type="EMBL" id="BSSA01000012">
    <property type="protein sequence ID" value="GLW71555.1"/>
    <property type="molecule type" value="Genomic_DNA"/>
</dbReference>
<feature type="compositionally biased region" description="Basic and acidic residues" evidence="1">
    <location>
        <begin position="73"/>
        <end position="87"/>
    </location>
</feature>
<organism evidence="2 3">
    <name type="scientific">Kitasatospora phosalacinea</name>
    <dbReference type="NCBI Taxonomy" id="2065"/>
    <lineage>
        <taxon>Bacteria</taxon>
        <taxon>Bacillati</taxon>
        <taxon>Actinomycetota</taxon>
        <taxon>Actinomycetes</taxon>
        <taxon>Kitasatosporales</taxon>
        <taxon>Streptomycetaceae</taxon>
        <taxon>Kitasatospora</taxon>
    </lineage>
</organism>
<evidence type="ECO:0000313" key="2">
    <source>
        <dbReference type="EMBL" id="GLW71555.1"/>
    </source>
</evidence>
<dbReference type="Proteomes" id="UP001165041">
    <property type="component" value="Unassembled WGS sequence"/>
</dbReference>
<reference evidence="2" key="1">
    <citation type="submission" date="2023-02" db="EMBL/GenBank/DDBJ databases">
        <title>Kitasatospora phosalacinea NBRC 14627.</title>
        <authorList>
            <person name="Ichikawa N."/>
            <person name="Sato H."/>
            <person name="Tonouchi N."/>
        </authorList>
    </citation>
    <scope>NUCLEOTIDE SEQUENCE</scope>
    <source>
        <strain evidence="2">NBRC 14627</strain>
    </source>
</reference>
<name>A0A9W6V3Y3_9ACTN</name>
<evidence type="ECO:0000256" key="1">
    <source>
        <dbReference type="SAM" id="MobiDB-lite"/>
    </source>
</evidence>
<evidence type="ECO:0000313" key="3">
    <source>
        <dbReference type="Proteomes" id="UP001165041"/>
    </source>
</evidence>
<proteinExistence type="predicted"/>